<feature type="region of interest" description="Disordered" evidence="1">
    <location>
        <begin position="308"/>
        <end position="394"/>
    </location>
</feature>
<proteinExistence type="predicted"/>
<gene>
    <name evidence="2" type="ORF">GNI_115260</name>
</gene>
<keyword evidence="3" id="KW-1185">Reference proteome</keyword>
<evidence type="ECO:0000313" key="2">
    <source>
        <dbReference type="EMBL" id="EZG55297.1"/>
    </source>
</evidence>
<evidence type="ECO:0000256" key="1">
    <source>
        <dbReference type="SAM" id="MobiDB-lite"/>
    </source>
</evidence>
<reference evidence="2" key="1">
    <citation type="submission" date="2013-12" db="EMBL/GenBank/DDBJ databases">
        <authorList>
            <person name="Omoto C.K."/>
            <person name="Sibley D."/>
            <person name="Venepally P."/>
            <person name="Hadjithomas M."/>
            <person name="Karamycheva S."/>
            <person name="Brunk B."/>
            <person name="Roos D."/>
            <person name="Caler E."/>
            <person name="Lorenzi H."/>
        </authorList>
    </citation>
    <scope>NUCLEOTIDE SEQUENCE</scope>
</reference>
<evidence type="ECO:0000313" key="3">
    <source>
        <dbReference type="Proteomes" id="UP000019763"/>
    </source>
</evidence>
<feature type="compositionally biased region" description="Basic and acidic residues" evidence="1">
    <location>
        <begin position="310"/>
        <end position="355"/>
    </location>
</feature>
<accession>A0A023B311</accession>
<dbReference type="AlphaFoldDB" id="A0A023B311"/>
<dbReference type="EMBL" id="AFNH02000857">
    <property type="protein sequence ID" value="EZG55297.1"/>
    <property type="molecule type" value="Genomic_DNA"/>
</dbReference>
<dbReference type="Proteomes" id="UP000019763">
    <property type="component" value="Unassembled WGS sequence"/>
</dbReference>
<comment type="caution">
    <text evidence="2">The sequence shown here is derived from an EMBL/GenBank/DDBJ whole genome shotgun (WGS) entry which is preliminary data.</text>
</comment>
<dbReference type="VEuPathDB" id="CryptoDB:GNI_115260"/>
<protein>
    <submittedName>
        <fullName evidence="2">Uncharacterized protein</fullName>
    </submittedName>
</protein>
<name>A0A023B311_GRENI</name>
<sequence>MRWVLVSAAVSWAERRVFGDDLEVVALELDAEDLFPQIQDGLEIATPVVVEGMALTQLPFPIAPDDDEWVWRSGFHVGQPELDTKSDAHAKSDAHTGGWMDGQFKEQEATVKVGQSVVVRLPVTHGPKREYLWKLNATYDEDTFLLNREHLEANRFASSASLQFILENSGYVAPRTAEESAYQQLVFKGIQPGIAKLPFLYNRPWYNDLQPGGAATFVTVRVLPRRRAPIHPVTKTSFTVYKGQHLEIKLGNSPTQQYNLWKLMEIFDTRTGHILPGPEKPSLLEFIFSESGYVPPVLPEAAHFNNTEHYSGHRKETPPAKDGQGHAHNDKEKRVANKDAHAKPVADSDRTHTQEPDTQGLDADTPGSKPSPAQKHAEEQPVGQSGGSGRGASPVIRSAGYQKFTVFARAPGRQVLHFAFLKPWLPDDQPDRTTAIIDVVILDRQRPGRHRS</sequence>
<organism evidence="2 3">
    <name type="scientific">Gregarina niphandrodes</name>
    <name type="common">Septate eugregarine</name>
    <dbReference type="NCBI Taxonomy" id="110365"/>
    <lineage>
        <taxon>Eukaryota</taxon>
        <taxon>Sar</taxon>
        <taxon>Alveolata</taxon>
        <taxon>Apicomplexa</taxon>
        <taxon>Conoidasida</taxon>
        <taxon>Gregarinasina</taxon>
        <taxon>Eugregarinorida</taxon>
        <taxon>Gregarinidae</taxon>
        <taxon>Gregarina</taxon>
    </lineage>
</organism>
<dbReference type="RefSeq" id="XP_011131676.1">
    <property type="nucleotide sequence ID" value="XM_011133374.1"/>
</dbReference>
<dbReference type="GeneID" id="22914097"/>